<gene>
    <name evidence="1" type="ORF">BPO_1326</name>
</gene>
<organism evidence="1 2">
    <name type="scientific">Bergeyella porcorum</name>
    <dbReference type="NCBI Taxonomy" id="1735111"/>
    <lineage>
        <taxon>Bacteria</taxon>
        <taxon>Pseudomonadati</taxon>
        <taxon>Bacteroidota</taxon>
        <taxon>Flavobacteriia</taxon>
        <taxon>Flavobacteriales</taxon>
        <taxon>Weeksellaceae</taxon>
        <taxon>Bergeyella</taxon>
    </lineage>
</organism>
<proteinExistence type="predicted"/>
<dbReference type="EMBL" id="CP136426">
    <property type="protein sequence ID" value="WOC51973.1"/>
    <property type="molecule type" value="Genomic_DNA"/>
</dbReference>
<evidence type="ECO:0000313" key="1">
    <source>
        <dbReference type="EMBL" id="WOC51973.1"/>
    </source>
</evidence>
<protein>
    <recommendedName>
        <fullName evidence="3">G-D-S-L family lipolytic protein</fullName>
    </recommendedName>
</protein>
<dbReference type="Proteomes" id="UP001432059">
    <property type="component" value="Chromosome"/>
</dbReference>
<name>A0AAU0F2F0_9FLAO</name>
<dbReference type="PROSITE" id="PS51257">
    <property type="entry name" value="PROKAR_LIPOPROTEIN"/>
    <property type="match status" value="1"/>
</dbReference>
<accession>A0AAU0F2F0</accession>
<keyword evidence="2" id="KW-1185">Reference proteome</keyword>
<sequence length="142" mass="15059">MKKIIISSFAVLSLISCRTDFETNLSEVTPTSGEADFSTYVALGNSLTSGYRDNALYIDAQNESYPNIIATQMKAAGGGDFTQPLMPDNIGGFSNLGVAGKMTLKLENGALTPVATTAESALTRVSGSFNNMGVPRLNHSIW</sequence>
<dbReference type="KEGG" id="bpor:BPO_1326"/>
<dbReference type="AlphaFoldDB" id="A0AAU0F2F0"/>
<evidence type="ECO:0000313" key="2">
    <source>
        <dbReference type="Proteomes" id="UP001432059"/>
    </source>
</evidence>
<reference evidence="1" key="1">
    <citation type="submission" date="2023-10" db="EMBL/GenBank/DDBJ databases">
        <title>Characterization and whole genome sequencing of a novel strain of Bergeyella porcorum QD2021 isolated from pig.</title>
        <authorList>
            <person name="Liu G."/>
            <person name="Chen C."/>
            <person name="Han X."/>
        </authorList>
    </citation>
    <scope>NUCLEOTIDE SEQUENCE</scope>
    <source>
        <strain evidence="1">QD2021</strain>
    </source>
</reference>
<evidence type="ECO:0008006" key="3">
    <source>
        <dbReference type="Google" id="ProtNLM"/>
    </source>
</evidence>